<dbReference type="EMBL" id="BGZK01000965">
    <property type="protein sequence ID" value="GBP66724.1"/>
    <property type="molecule type" value="Genomic_DNA"/>
</dbReference>
<keyword evidence="3" id="KW-1185">Reference proteome</keyword>
<organism evidence="2 3">
    <name type="scientific">Eumeta variegata</name>
    <name type="common">Bagworm moth</name>
    <name type="synonym">Eumeta japonica</name>
    <dbReference type="NCBI Taxonomy" id="151549"/>
    <lineage>
        <taxon>Eukaryota</taxon>
        <taxon>Metazoa</taxon>
        <taxon>Ecdysozoa</taxon>
        <taxon>Arthropoda</taxon>
        <taxon>Hexapoda</taxon>
        <taxon>Insecta</taxon>
        <taxon>Pterygota</taxon>
        <taxon>Neoptera</taxon>
        <taxon>Endopterygota</taxon>
        <taxon>Lepidoptera</taxon>
        <taxon>Glossata</taxon>
        <taxon>Ditrysia</taxon>
        <taxon>Tineoidea</taxon>
        <taxon>Psychidae</taxon>
        <taxon>Oiketicinae</taxon>
        <taxon>Eumeta</taxon>
    </lineage>
</organism>
<reference evidence="2 3" key="1">
    <citation type="journal article" date="2019" name="Commun. Biol.">
        <title>The bagworm genome reveals a unique fibroin gene that provides high tensile strength.</title>
        <authorList>
            <person name="Kono N."/>
            <person name="Nakamura H."/>
            <person name="Ohtoshi R."/>
            <person name="Tomita M."/>
            <person name="Numata K."/>
            <person name="Arakawa K."/>
        </authorList>
    </citation>
    <scope>NUCLEOTIDE SEQUENCE [LARGE SCALE GENOMIC DNA]</scope>
</reference>
<evidence type="ECO:0000313" key="3">
    <source>
        <dbReference type="Proteomes" id="UP000299102"/>
    </source>
</evidence>
<proteinExistence type="predicted"/>
<dbReference type="Proteomes" id="UP000299102">
    <property type="component" value="Unassembled WGS sequence"/>
</dbReference>
<sequence length="125" mass="14185">MRRYNAPQPILLLPRIPVLRDRDAFVTNFTAVEFRTLYSTGTRAASIRACKGTTKARTDNTHMLHTTFAWFRHSIVAWPQLGPSSMSSDSLSSETPAKTPTWPGHGERKLRGAYEIDFIIHNKKN</sequence>
<name>A0A4C1XVS7_EUMVA</name>
<protein>
    <submittedName>
        <fullName evidence="2">Uncharacterized protein</fullName>
    </submittedName>
</protein>
<accession>A0A4C1XVS7</accession>
<feature type="compositionally biased region" description="Low complexity" evidence="1">
    <location>
        <begin position="84"/>
        <end position="93"/>
    </location>
</feature>
<gene>
    <name evidence="2" type="ORF">EVAR_50103_1</name>
</gene>
<evidence type="ECO:0000313" key="2">
    <source>
        <dbReference type="EMBL" id="GBP66724.1"/>
    </source>
</evidence>
<evidence type="ECO:0000256" key="1">
    <source>
        <dbReference type="SAM" id="MobiDB-lite"/>
    </source>
</evidence>
<feature type="region of interest" description="Disordered" evidence="1">
    <location>
        <begin position="83"/>
        <end position="108"/>
    </location>
</feature>
<dbReference type="AlphaFoldDB" id="A0A4C1XVS7"/>
<comment type="caution">
    <text evidence="2">The sequence shown here is derived from an EMBL/GenBank/DDBJ whole genome shotgun (WGS) entry which is preliminary data.</text>
</comment>